<dbReference type="Proteomes" id="UP000710849">
    <property type="component" value="Unassembled WGS sequence"/>
</dbReference>
<dbReference type="EMBL" id="RCSW01000004">
    <property type="protein sequence ID" value="KAF7950882.1"/>
    <property type="molecule type" value="Genomic_DNA"/>
</dbReference>
<evidence type="ECO:0000313" key="3">
    <source>
        <dbReference type="Proteomes" id="UP000710849"/>
    </source>
</evidence>
<reference evidence="2 3" key="1">
    <citation type="journal article" date="2020" name="Genome Biol. Evol.">
        <title>Comparative genomics of Sclerotiniaceae.</title>
        <authorList>
            <person name="Valero Jimenez C.A."/>
            <person name="Steentjes M."/>
            <person name="Scholten O.E."/>
            <person name="Van Kan J.A.L."/>
        </authorList>
    </citation>
    <scope>NUCLEOTIDE SEQUENCE [LARGE SCALE GENOMIC DNA]</scope>
    <source>
        <strain evidence="2 3">MUCL 94</strain>
    </source>
</reference>
<name>A0A9P5LXP6_9HELO</name>
<feature type="transmembrane region" description="Helical" evidence="1">
    <location>
        <begin position="133"/>
        <end position="151"/>
    </location>
</feature>
<evidence type="ECO:0000313" key="2">
    <source>
        <dbReference type="EMBL" id="KAF7950882.1"/>
    </source>
</evidence>
<organism evidence="2 3">
    <name type="scientific">Botrytis byssoidea</name>
    <dbReference type="NCBI Taxonomy" id="139641"/>
    <lineage>
        <taxon>Eukaryota</taxon>
        <taxon>Fungi</taxon>
        <taxon>Dikarya</taxon>
        <taxon>Ascomycota</taxon>
        <taxon>Pezizomycotina</taxon>
        <taxon>Leotiomycetes</taxon>
        <taxon>Helotiales</taxon>
        <taxon>Sclerotiniaceae</taxon>
        <taxon>Botrytis</taxon>
    </lineage>
</organism>
<proteinExistence type="predicted"/>
<gene>
    <name evidence="2" type="ORF">EAE97_002434</name>
</gene>
<dbReference type="AlphaFoldDB" id="A0A9P5LXP6"/>
<accession>A0A9P5LXP6</accession>
<dbReference type="GeneID" id="62146023"/>
<evidence type="ECO:0000256" key="1">
    <source>
        <dbReference type="SAM" id="Phobius"/>
    </source>
</evidence>
<keyword evidence="3" id="KW-1185">Reference proteome</keyword>
<keyword evidence="1" id="KW-1133">Transmembrane helix</keyword>
<keyword evidence="1" id="KW-0812">Transmembrane</keyword>
<protein>
    <submittedName>
        <fullName evidence="2">Uncharacterized protein</fullName>
    </submittedName>
</protein>
<keyword evidence="1" id="KW-0472">Membrane</keyword>
<sequence>MYLYTRHRRSLIPPFTSYDIGLQSQTCLTGVIFVALSSINPSNLGPKNADQTPYQYCPPTPECKITHLETLWNTCQQIQDPYVPMTCKLGYYCLAGDREQIVCPRVNTALLDLSTPFNAMCYFHVIKAVHNNFHCLEFLVVIIDISLALLFG</sequence>
<dbReference type="RefSeq" id="XP_038736151.1">
    <property type="nucleotide sequence ID" value="XM_038872945.1"/>
</dbReference>
<comment type="caution">
    <text evidence="2">The sequence shown here is derived from an EMBL/GenBank/DDBJ whole genome shotgun (WGS) entry which is preliminary data.</text>
</comment>